<evidence type="ECO:0008006" key="3">
    <source>
        <dbReference type="Google" id="ProtNLM"/>
    </source>
</evidence>
<proteinExistence type="predicted"/>
<gene>
    <name evidence="1" type="ORF">RM780_06190</name>
</gene>
<comment type="caution">
    <text evidence="1">The sequence shown here is derived from an EMBL/GenBank/DDBJ whole genome shotgun (WGS) entry which is preliminary data.</text>
</comment>
<accession>A0ABU2L4R1</accession>
<name>A0ABU2L4R1_9ACTN</name>
<organism evidence="1 2">
    <name type="scientific">Streptomyces boetiae</name>
    <dbReference type="NCBI Taxonomy" id="3075541"/>
    <lineage>
        <taxon>Bacteria</taxon>
        <taxon>Bacillati</taxon>
        <taxon>Actinomycetota</taxon>
        <taxon>Actinomycetes</taxon>
        <taxon>Kitasatosporales</taxon>
        <taxon>Streptomycetaceae</taxon>
        <taxon>Streptomyces</taxon>
    </lineage>
</organism>
<evidence type="ECO:0000313" key="1">
    <source>
        <dbReference type="EMBL" id="MDT0306549.1"/>
    </source>
</evidence>
<evidence type="ECO:0000313" key="2">
    <source>
        <dbReference type="Proteomes" id="UP001183388"/>
    </source>
</evidence>
<reference evidence="2" key="1">
    <citation type="submission" date="2023-07" db="EMBL/GenBank/DDBJ databases">
        <title>30 novel species of actinomycetes from the DSMZ collection.</title>
        <authorList>
            <person name="Nouioui I."/>
        </authorList>
    </citation>
    <scope>NUCLEOTIDE SEQUENCE [LARGE SCALE GENOMIC DNA]</scope>
    <source>
        <strain evidence="2">DSM 44917</strain>
    </source>
</reference>
<dbReference type="RefSeq" id="WP_311629477.1">
    <property type="nucleotide sequence ID" value="NZ_JAVREN010000006.1"/>
</dbReference>
<dbReference type="EMBL" id="JAVREN010000006">
    <property type="protein sequence ID" value="MDT0306549.1"/>
    <property type="molecule type" value="Genomic_DNA"/>
</dbReference>
<protein>
    <recommendedName>
        <fullName evidence="3">PBS lyase</fullName>
    </recommendedName>
</protein>
<keyword evidence="2" id="KW-1185">Reference proteome</keyword>
<dbReference type="Proteomes" id="UP001183388">
    <property type="component" value="Unassembled WGS sequence"/>
</dbReference>
<sequence length="1143" mass="120524">MTQASAERLLRDLDPLPHPRRARELAARARAAAGRGELRDLVEALARHGEHGRRLAALAAAVGRETGYLAALLTDPDPVVRRRAQRAARAAGVGDYALEVALEDAPRAVRRELLRTVVATRRTALADLLVDRHRARWGDAEAAPLLSACPPRTVARLLPALFPAIRGWRALATRHPDLVLDEAARRLAALPAAAHPGWWARHAPAVALAAGPRPGRALALLERHDPGPMPEPLWQVVPRLLTAEPGRTLRLLLAPARASRLAERGLPGETLRRLARRHPPELAELGRAWAGRPRRRAALLAALPPHRRAAFHDAVTGGADSDPAAGPAGPAPVADRILALLPHARRHAEARRLAERARSRGLGRYALLAALAHLPVAEAAAELRAATRGPLAEERADGWVLLIRNAARSADPVALTAVLAEAGRLRDEQDPVRAAALDALAAVPPRLFTDEAEPGLDRVAADAVAARDSSPRARAALSRLALAVLREHAVTDQRDLLGWSLRTLVRLTGHTGEADLGRLERTLRRGQEHDVFASLRPWLEAGAEKVDHGLTFALARAVGRRARGMPELQELLRQAIQFGSDQTVRTAAGLWLEDPATRDARVADLLALDPSAAALPPVTRVLTHRRTDLLDTLLGERPPYGRFLPREADPLPPLAASHRWQPRQRRAAARRCARLAESASTPGARRAAAVAGLAALGSEGAEELRRLAGEADTVVAEAALDALSRTERPGDALPGLLALAGGDRARVAVPAAARAARHVPPSRLGGLLTSVLLPAPGRAPAKVTARKAAVHLAAALLPVAEAAALLAETAGPSGPGPAVHPGVHPDVVAACVAAAPRLLGDERAWRLLGAATSGPPAARLALLRVRPLDLADAHRVRYAALPVALAADADPRTAAAAHAALAHWGVWAPEAAGVLVAAATDLAHDATWQSAVEALTALARTLPAARDALHTAVASLAVADAAEATPDAQAEADLPARRRIQVCAARLRTGVAQREPSSRPLAAGIGELLSHYPDFTREATELLAAATDLDAPALTADLTRLAALHRERPALAARTAEALARRLAAPDRPGDPAALLAAAGSLAAEGSLATGLFAVRLARACGTRTGWPAPWRDLLRALRRHPCADVRDEAHAQRTDLPARPAG</sequence>